<dbReference type="GO" id="GO:0016020">
    <property type="term" value="C:membrane"/>
    <property type="evidence" value="ECO:0007669"/>
    <property type="project" value="TreeGrafter"/>
</dbReference>
<feature type="domain" description="Sortilin N-terminal" evidence="2">
    <location>
        <begin position="9"/>
        <end position="213"/>
    </location>
</feature>
<proteinExistence type="predicted"/>
<keyword evidence="1" id="KW-0677">Repeat</keyword>
<reference evidence="4" key="1">
    <citation type="submission" date="2018-06" db="EMBL/GenBank/DDBJ databases">
        <title>Genome assembly of Danube salmon.</title>
        <authorList>
            <person name="Macqueen D.J."/>
            <person name="Gundappa M.K."/>
        </authorList>
    </citation>
    <scope>NUCLEOTIDE SEQUENCE [LARGE SCALE GENOMIC DNA]</scope>
</reference>
<reference evidence="3" key="3">
    <citation type="submission" date="2025-09" db="UniProtKB">
        <authorList>
            <consortium name="Ensembl"/>
        </authorList>
    </citation>
    <scope>IDENTIFICATION</scope>
</reference>
<dbReference type="Proteomes" id="UP000314982">
    <property type="component" value="Unassembled WGS sequence"/>
</dbReference>
<dbReference type="PANTHER" id="PTHR12106">
    <property type="entry name" value="SORTILIN RELATED"/>
    <property type="match status" value="1"/>
</dbReference>
<keyword evidence="4" id="KW-1185">Reference proteome</keyword>
<dbReference type="GO" id="GO:0005829">
    <property type="term" value="C:cytosol"/>
    <property type="evidence" value="ECO:0007669"/>
    <property type="project" value="GOC"/>
</dbReference>
<dbReference type="GO" id="GO:0016050">
    <property type="term" value="P:vesicle organization"/>
    <property type="evidence" value="ECO:0007669"/>
    <property type="project" value="TreeGrafter"/>
</dbReference>
<dbReference type="GO" id="GO:0005794">
    <property type="term" value="C:Golgi apparatus"/>
    <property type="evidence" value="ECO:0007669"/>
    <property type="project" value="TreeGrafter"/>
</dbReference>
<organism evidence="3 4">
    <name type="scientific">Hucho hucho</name>
    <name type="common">huchen</name>
    <dbReference type="NCBI Taxonomy" id="62062"/>
    <lineage>
        <taxon>Eukaryota</taxon>
        <taxon>Metazoa</taxon>
        <taxon>Chordata</taxon>
        <taxon>Craniata</taxon>
        <taxon>Vertebrata</taxon>
        <taxon>Euteleostomi</taxon>
        <taxon>Actinopterygii</taxon>
        <taxon>Neopterygii</taxon>
        <taxon>Teleostei</taxon>
        <taxon>Protacanthopterygii</taxon>
        <taxon>Salmoniformes</taxon>
        <taxon>Salmonidae</taxon>
        <taxon>Salmoninae</taxon>
        <taxon>Hucho</taxon>
    </lineage>
</organism>
<dbReference type="PANTHER" id="PTHR12106:SF46">
    <property type="entry name" value="SORTILIN ISOFORM X1"/>
    <property type="match status" value="1"/>
</dbReference>
<dbReference type="InterPro" id="IPR015943">
    <property type="entry name" value="WD40/YVTN_repeat-like_dom_sf"/>
</dbReference>
<dbReference type="GeneTree" id="ENSGT01030000234563"/>
<dbReference type="Gene3D" id="2.130.10.10">
    <property type="entry name" value="YVTN repeat-like/Quinoprotein amine dehydrogenase"/>
    <property type="match status" value="1"/>
</dbReference>
<evidence type="ECO:0000256" key="1">
    <source>
        <dbReference type="ARBA" id="ARBA00022737"/>
    </source>
</evidence>
<reference evidence="3" key="2">
    <citation type="submission" date="2025-08" db="UniProtKB">
        <authorList>
            <consortium name="Ensembl"/>
        </authorList>
    </citation>
    <scope>IDENTIFICATION</scope>
</reference>
<dbReference type="InterPro" id="IPR050310">
    <property type="entry name" value="VPS10-sortilin"/>
</dbReference>
<name>A0A4W5MBF1_9TELE</name>
<dbReference type="Pfam" id="PF15902">
    <property type="entry name" value="Sortilin-Vps10"/>
    <property type="match status" value="1"/>
</dbReference>
<dbReference type="SUPFAM" id="SSF110296">
    <property type="entry name" value="Oligoxyloglucan reducing end-specific cellobiohydrolase"/>
    <property type="match status" value="1"/>
</dbReference>
<dbReference type="GO" id="GO:0006897">
    <property type="term" value="P:endocytosis"/>
    <property type="evidence" value="ECO:0007669"/>
    <property type="project" value="TreeGrafter"/>
</dbReference>
<accession>A0A4W5MBF1</accession>
<evidence type="ECO:0000313" key="3">
    <source>
        <dbReference type="Ensembl" id="ENSHHUP00000034665.1"/>
    </source>
</evidence>
<sequence length="238" mass="25895">HFGLLYSPISADYGKSFHDISHLINNTFIRKEFGLLAGPGNSQQVILTGDTPGLDNPGGVIFTSTDAGVSFKSVQLPFHLAQPITFHFLNPEYLVVISIDGGLWLSLDFGAVWTKVHEGTQSFTWGSGITLFFSFSTKGTVEADRRGELFLKRTKDLGKTFTTVAHSIFSFGYVGGFLFTSVIETLGAPRVIYVSSDQGDHFNKAQLPSASTEQVGQALVCLSVHYVPSALISFYCPL</sequence>
<protein>
    <recommendedName>
        <fullName evidence="2">Sortilin N-terminal domain-containing protein</fullName>
    </recommendedName>
</protein>
<dbReference type="Ensembl" id="ENSHHUT00000036054.1">
    <property type="protein sequence ID" value="ENSHHUP00000034665.1"/>
    <property type="gene ID" value="ENSHHUG00000021818.1"/>
</dbReference>
<dbReference type="GO" id="GO:0006895">
    <property type="term" value="P:Golgi to endosome transport"/>
    <property type="evidence" value="ECO:0007669"/>
    <property type="project" value="TreeGrafter"/>
</dbReference>
<dbReference type="AlphaFoldDB" id="A0A4W5MBF1"/>
<evidence type="ECO:0000313" key="4">
    <source>
        <dbReference type="Proteomes" id="UP000314982"/>
    </source>
</evidence>
<dbReference type="InterPro" id="IPR031778">
    <property type="entry name" value="Sortilin_N"/>
</dbReference>
<evidence type="ECO:0000259" key="2">
    <source>
        <dbReference type="Pfam" id="PF15902"/>
    </source>
</evidence>